<organism evidence="2 3">
    <name type="scientific">Pocillopora meandrina</name>
    <dbReference type="NCBI Taxonomy" id="46732"/>
    <lineage>
        <taxon>Eukaryota</taxon>
        <taxon>Metazoa</taxon>
        <taxon>Cnidaria</taxon>
        <taxon>Anthozoa</taxon>
        <taxon>Hexacorallia</taxon>
        <taxon>Scleractinia</taxon>
        <taxon>Astrocoeniina</taxon>
        <taxon>Pocilloporidae</taxon>
        <taxon>Pocillopora</taxon>
    </lineage>
</organism>
<evidence type="ECO:0000256" key="1">
    <source>
        <dbReference type="SAM" id="MobiDB-lite"/>
    </source>
</evidence>
<dbReference type="AlphaFoldDB" id="A0AAU9WJ12"/>
<proteinExistence type="predicted"/>
<comment type="caution">
    <text evidence="2">The sequence shown here is derived from an EMBL/GenBank/DDBJ whole genome shotgun (WGS) entry which is preliminary data.</text>
</comment>
<keyword evidence="3" id="KW-1185">Reference proteome</keyword>
<evidence type="ECO:0000313" key="3">
    <source>
        <dbReference type="Proteomes" id="UP001159428"/>
    </source>
</evidence>
<accession>A0AAU9WJ12</accession>
<dbReference type="EMBL" id="CALNXJ010000014">
    <property type="protein sequence ID" value="CAH3114002.1"/>
    <property type="molecule type" value="Genomic_DNA"/>
</dbReference>
<sequence length="121" mass="13610">MEDKQRFPFRRWNPDNFRHREDPKHEGSVPFGGNFSTQQQQQASHTTSRSDNSTQEGLEFDENTGKLVLSANPQKLQTTSVPNGPENALVVAGVRSKVVDRPVVDAMAAQGFFIFKMTNFV</sequence>
<name>A0AAU9WJ12_9CNID</name>
<evidence type="ECO:0000313" key="2">
    <source>
        <dbReference type="EMBL" id="CAH3114002.1"/>
    </source>
</evidence>
<gene>
    <name evidence="2" type="ORF">PMEA_00005992</name>
</gene>
<feature type="compositionally biased region" description="Basic and acidic residues" evidence="1">
    <location>
        <begin position="1"/>
        <end position="27"/>
    </location>
</feature>
<feature type="compositionally biased region" description="Polar residues" evidence="1">
    <location>
        <begin position="43"/>
        <end position="56"/>
    </location>
</feature>
<feature type="region of interest" description="Disordered" evidence="1">
    <location>
        <begin position="1"/>
        <end position="64"/>
    </location>
</feature>
<reference evidence="2 3" key="1">
    <citation type="submission" date="2022-05" db="EMBL/GenBank/DDBJ databases">
        <authorList>
            <consortium name="Genoscope - CEA"/>
            <person name="William W."/>
        </authorList>
    </citation>
    <scope>NUCLEOTIDE SEQUENCE [LARGE SCALE GENOMIC DNA]</scope>
</reference>
<protein>
    <submittedName>
        <fullName evidence="2">Uncharacterized protein</fullName>
    </submittedName>
</protein>
<dbReference type="Proteomes" id="UP001159428">
    <property type="component" value="Unassembled WGS sequence"/>
</dbReference>